<protein>
    <submittedName>
        <fullName evidence="2">Clathrin binding box of aftiphilin containing 1</fullName>
    </submittedName>
</protein>
<proteinExistence type="predicted"/>
<dbReference type="KEGG" id="rfq:117024144"/>
<dbReference type="OMA" id="WSESHCQ"/>
<reference evidence="3" key="3">
    <citation type="submission" date="2018-12" db="EMBL/GenBank/DDBJ databases">
        <title>G10K-VGP greater horseshoe bat female genome, primary haplotype.</title>
        <authorList>
            <person name="Teeling E."/>
            <person name="Myers G."/>
            <person name="Vernes S."/>
            <person name="Pippel M."/>
            <person name="Winkler S."/>
            <person name="Fedrigo O."/>
            <person name="Rhie A."/>
            <person name="Koren S."/>
            <person name="Phillippy A."/>
            <person name="Lewin H."/>
            <person name="Damas J."/>
            <person name="Howe K."/>
            <person name="Mountcastle J."/>
            <person name="Jarvis E.D."/>
        </authorList>
    </citation>
    <scope>NUCLEOTIDE SEQUENCE [LARGE SCALE GENOMIC DNA]</scope>
</reference>
<dbReference type="GeneTree" id="ENSGT00940000154186"/>
<name>A0A671DN16_RHIFE</name>
<dbReference type="GO" id="GO:0032588">
    <property type="term" value="C:trans-Golgi network membrane"/>
    <property type="evidence" value="ECO:0007669"/>
    <property type="project" value="InterPro"/>
</dbReference>
<dbReference type="PANTHER" id="PTHR16156:SF7">
    <property type="entry name" value="CLATHRIN BINDING BOX OF AFTIPHILIN CONTAINING 1"/>
    <property type="match status" value="1"/>
</dbReference>
<dbReference type="CTD" id="122616"/>
<dbReference type="AlphaFoldDB" id="A0A671DN16"/>
<dbReference type="GO" id="GO:0030276">
    <property type="term" value="F:clathrin binding"/>
    <property type="evidence" value="ECO:0007669"/>
    <property type="project" value="InterPro"/>
</dbReference>
<dbReference type="InterPro" id="IPR029205">
    <property type="entry name" value="Clathrin-bd"/>
</dbReference>
<dbReference type="InterPro" id="IPR046359">
    <property type="entry name" value="Aftin-like"/>
</dbReference>
<dbReference type="InParanoid" id="A0A671DN16"/>
<dbReference type="RefSeq" id="XP_032965407.1">
    <property type="nucleotide sequence ID" value="XM_033109516.1"/>
</dbReference>
<evidence type="ECO:0000259" key="1">
    <source>
        <dbReference type="Pfam" id="PF15045"/>
    </source>
</evidence>
<dbReference type="Ensembl" id="ENSRFET00010002438.1">
    <property type="protein sequence ID" value="ENSRFEP00010002208.1"/>
    <property type="gene ID" value="ENSRFEG00010001608.1"/>
</dbReference>
<feature type="domain" description="Aftiphilin clathrin-binding box" evidence="1">
    <location>
        <begin position="210"/>
        <end position="287"/>
    </location>
</feature>
<reference evidence="2 3" key="1">
    <citation type="journal article" date="2015" name="Annu Rev Anim Biosci">
        <title>The Genome 10K Project: a way forward.</title>
        <authorList>
            <person name="Koepfli K.P."/>
            <person name="Paten B."/>
            <person name="O'Brien S.J."/>
            <person name="Koepfli K.P."/>
            <person name="Paten B."/>
            <person name="Antunes A."/>
            <person name="Belov K."/>
            <person name="Bustamante C."/>
            <person name="Castoe T.A."/>
            <person name="Clawson H."/>
            <person name="Crawford A.J."/>
            <person name="Diekhans M."/>
            <person name="Distel D."/>
            <person name="Durbin R."/>
            <person name="Earl D."/>
            <person name="Fujita M.K."/>
            <person name="Gamble T."/>
            <person name="Georges A."/>
            <person name="Gemmell N."/>
            <person name="Gilbert M.T."/>
            <person name="Graves J.M."/>
            <person name="Green R.E."/>
            <person name="Hickey G."/>
            <person name="Jarvis E.D."/>
            <person name="Johnson W."/>
            <person name="Komissarov A."/>
            <person name="Korf I."/>
            <person name="Kuhn R."/>
            <person name="Larkin D.M."/>
            <person name="Lewin H."/>
            <person name="Lopez J.V."/>
            <person name="Ma J."/>
            <person name="Marques-Bonet T."/>
            <person name="Miller W."/>
            <person name="Murphy R."/>
            <person name="Pevzner P."/>
            <person name="Shapiro B."/>
            <person name="Steiner C."/>
            <person name="Tamazian G."/>
            <person name="Venkatesh B."/>
            <person name="Wang J."/>
            <person name="Wayne R."/>
            <person name="Wiley E."/>
            <person name="Yang H."/>
            <person name="Zhang G."/>
            <person name="Haussler D."/>
            <person name="Ryder O."/>
            <person name="O'Brien S.J."/>
        </authorList>
    </citation>
    <scope>NUCLEOTIDE SEQUENCE</scope>
</reference>
<dbReference type="GO" id="GO:0030121">
    <property type="term" value="C:AP-1 adaptor complex"/>
    <property type="evidence" value="ECO:0007669"/>
    <property type="project" value="TreeGrafter"/>
</dbReference>
<dbReference type="GeneID" id="117024144"/>
<gene>
    <name evidence="2" type="primary">CLBA1</name>
</gene>
<dbReference type="PANTHER" id="PTHR16156">
    <property type="entry name" value="AFTIPHILIN A-RELATED"/>
    <property type="match status" value="1"/>
</dbReference>
<reference evidence="2 3" key="2">
    <citation type="journal article" date="2018" name="Annu Rev Anim Biosci">
        <title>Bat Biology, Genomes, and the Bat1K Project: To Generate Chromosome-Level Genomes for All Living Bat Species.</title>
        <authorList>
            <person name="Teeling E.C."/>
            <person name="Vernes S.C."/>
            <person name="Davalos L.M."/>
            <person name="Ray D.A."/>
            <person name="Gilbert M.T.P."/>
            <person name="Myers E."/>
        </authorList>
    </citation>
    <scope>NUCLEOTIDE SEQUENCE</scope>
</reference>
<dbReference type="Pfam" id="PF15045">
    <property type="entry name" value="Clathrin_bdg"/>
    <property type="match status" value="1"/>
</dbReference>
<organism evidence="2 3">
    <name type="scientific">Rhinolophus ferrumequinum</name>
    <name type="common">Greater horseshoe bat</name>
    <dbReference type="NCBI Taxonomy" id="59479"/>
    <lineage>
        <taxon>Eukaryota</taxon>
        <taxon>Metazoa</taxon>
        <taxon>Chordata</taxon>
        <taxon>Craniata</taxon>
        <taxon>Vertebrata</taxon>
        <taxon>Euteleostomi</taxon>
        <taxon>Mammalia</taxon>
        <taxon>Eutheria</taxon>
        <taxon>Laurasiatheria</taxon>
        <taxon>Chiroptera</taxon>
        <taxon>Yinpterochiroptera</taxon>
        <taxon>Rhinolophoidea</taxon>
        <taxon>Rhinolophidae</taxon>
        <taxon>Rhinolophinae</taxon>
        <taxon>Rhinolophus</taxon>
    </lineage>
</organism>
<dbReference type="Proteomes" id="UP000472240">
    <property type="component" value="Chromosome 6"/>
</dbReference>
<dbReference type="FunCoup" id="A0A671DN16">
    <property type="interactions" value="277"/>
</dbReference>
<dbReference type="RefSeq" id="XP_032965406.1">
    <property type="nucleotide sequence ID" value="XM_033109515.1"/>
</dbReference>
<sequence length="340" mass="36981">MEGPQELGGEPGQMPLLSRFLSDLAEVAGEVSLHQASEDSGASEVPGRQSVAHVEWVRIRSHLPPSDGEAKISGLNEGFSTYTSSGLDPGEHSGAWGQFEGFQESSAKFEQYSQFFELPERAAAPEPPRTASAHKECGFQQLHQGGPWVTGTAAISPSEPILSYEDVFRFAFQEVPVQQVTDDVPTLRHLLEIGLEEPGLGSAHRCCSESRKLWRALQSTNSMATSHCLWRESHCQANFLPVLGVDAAQNLSGGQGHDSEGSKLREAAEVGVSSLRVHGCRALIQTKLSGTSGDRQGSLVTYSLFLQMPFHGHGQCVTAPRRKLFSRRNLKMTLFHSDVC</sequence>
<keyword evidence="3" id="KW-1185">Reference proteome</keyword>
<reference evidence="2" key="5">
    <citation type="submission" date="2025-09" db="UniProtKB">
        <authorList>
            <consortium name="Ensembl"/>
        </authorList>
    </citation>
    <scope>IDENTIFICATION</scope>
</reference>
<dbReference type="OrthoDB" id="9894316at2759"/>
<accession>A0A671DN16</accession>
<reference evidence="2" key="4">
    <citation type="submission" date="2025-08" db="UniProtKB">
        <authorList>
            <consortium name="Ensembl"/>
        </authorList>
    </citation>
    <scope>IDENTIFICATION</scope>
</reference>
<evidence type="ECO:0000313" key="3">
    <source>
        <dbReference type="Proteomes" id="UP000472240"/>
    </source>
</evidence>
<evidence type="ECO:0000313" key="2">
    <source>
        <dbReference type="Ensembl" id="ENSRFEP00010002208.1"/>
    </source>
</evidence>